<protein>
    <submittedName>
        <fullName evidence="2">Putative enzyme related to lactoylglutathione lyase</fullName>
    </submittedName>
</protein>
<sequence length="130" mass="13754">MTQDQKSTTTLGLATVIYQVPDIGAAKAWYARAFGQAPYFDQPFYVGFEIGGYELGLHPDVSEGQPGPGGSVAYWRVARIDAALEHFLASGATLVSGAQDVGEGIKVARVADPFGNVIGLIENPHFAVGR</sequence>
<dbReference type="EMBL" id="CP015136">
    <property type="protein sequence ID" value="AMY12414.1"/>
    <property type="molecule type" value="Genomic_DNA"/>
</dbReference>
<keyword evidence="3" id="KW-1185">Reference proteome</keyword>
<dbReference type="SUPFAM" id="SSF54593">
    <property type="entry name" value="Glyoxalase/Bleomycin resistance protein/Dihydroxybiphenyl dioxygenase"/>
    <property type="match status" value="1"/>
</dbReference>
<dbReference type="PATRIC" id="fig|1813736.3.peg.5975"/>
<dbReference type="InterPro" id="IPR004360">
    <property type="entry name" value="Glyas_Fos-R_dOase_dom"/>
</dbReference>
<gene>
    <name evidence="2" type="ORF">LuPra_05687</name>
</gene>
<proteinExistence type="predicted"/>
<feature type="domain" description="VOC" evidence="1">
    <location>
        <begin position="12"/>
        <end position="123"/>
    </location>
</feature>
<dbReference type="OrthoDB" id="4548523at2"/>
<dbReference type="STRING" id="1855912.LuPra_05687"/>
<evidence type="ECO:0000313" key="3">
    <source>
        <dbReference type="Proteomes" id="UP000076079"/>
    </source>
</evidence>
<dbReference type="Proteomes" id="UP000076079">
    <property type="component" value="Chromosome"/>
</dbReference>
<reference evidence="3" key="2">
    <citation type="submission" date="2016-04" db="EMBL/GenBank/DDBJ databases">
        <title>First Complete Genome Sequence of a Subdivision 6 Acidobacterium.</title>
        <authorList>
            <person name="Huang S."/>
            <person name="Vieira S."/>
            <person name="Bunk B."/>
            <person name="Riedel T."/>
            <person name="Sproeer C."/>
            <person name="Overmann J."/>
        </authorList>
    </citation>
    <scope>NUCLEOTIDE SEQUENCE [LARGE SCALE GENOMIC DNA]</scope>
    <source>
        <strain evidence="3">DSM 100886 HEG_-6_39</strain>
    </source>
</reference>
<dbReference type="Gene3D" id="3.10.180.10">
    <property type="entry name" value="2,3-Dihydroxybiphenyl 1,2-Dioxygenase, domain 1"/>
    <property type="match status" value="1"/>
</dbReference>
<evidence type="ECO:0000313" key="2">
    <source>
        <dbReference type="EMBL" id="AMY12414.1"/>
    </source>
</evidence>
<name>A0A143PX56_LUTPR</name>
<dbReference type="AlphaFoldDB" id="A0A143PX56"/>
<dbReference type="Pfam" id="PF00903">
    <property type="entry name" value="Glyoxalase"/>
    <property type="match status" value="1"/>
</dbReference>
<dbReference type="InterPro" id="IPR037523">
    <property type="entry name" value="VOC_core"/>
</dbReference>
<evidence type="ECO:0000259" key="1">
    <source>
        <dbReference type="PROSITE" id="PS51819"/>
    </source>
</evidence>
<dbReference type="GO" id="GO:0016829">
    <property type="term" value="F:lyase activity"/>
    <property type="evidence" value="ECO:0007669"/>
    <property type="project" value="UniProtKB-KW"/>
</dbReference>
<dbReference type="RefSeq" id="WP_110173874.1">
    <property type="nucleotide sequence ID" value="NZ_CP015136.1"/>
</dbReference>
<organism evidence="2 3">
    <name type="scientific">Luteitalea pratensis</name>
    <dbReference type="NCBI Taxonomy" id="1855912"/>
    <lineage>
        <taxon>Bacteria</taxon>
        <taxon>Pseudomonadati</taxon>
        <taxon>Acidobacteriota</taxon>
        <taxon>Vicinamibacteria</taxon>
        <taxon>Vicinamibacterales</taxon>
        <taxon>Vicinamibacteraceae</taxon>
        <taxon>Luteitalea</taxon>
    </lineage>
</organism>
<accession>A0A143PX56</accession>
<dbReference type="KEGG" id="abac:LuPra_05687"/>
<keyword evidence="2" id="KW-0456">Lyase</keyword>
<dbReference type="PROSITE" id="PS51819">
    <property type="entry name" value="VOC"/>
    <property type="match status" value="1"/>
</dbReference>
<reference evidence="2 3" key="1">
    <citation type="journal article" date="2016" name="Genome Announc.">
        <title>First Complete Genome Sequence of a Subdivision 6 Acidobacterium Strain.</title>
        <authorList>
            <person name="Huang S."/>
            <person name="Vieira S."/>
            <person name="Bunk B."/>
            <person name="Riedel T."/>
            <person name="Sproer C."/>
            <person name="Overmann J."/>
        </authorList>
    </citation>
    <scope>NUCLEOTIDE SEQUENCE [LARGE SCALE GENOMIC DNA]</scope>
    <source>
        <strain evidence="3">DSM 100886 HEG_-6_39</strain>
    </source>
</reference>
<dbReference type="InterPro" id="IPR029068">
    <property type="entry name" value="Glyas_Bleomycin-R_OHBP_Dase"/>
</dbReference>